<sequence length="198" mass="21963">MEKINALGKVCPASIIMAKKALKSTDEVEVQVDDDMAPHNLKKLAIQKKYDYNVVESGDNEWKVTLKKTDESDQQQPAKAGFNDQGESYIVVINTDTMGHGDETLGQNLLHGFVYSLTEQDVLPDKIICYNGGVKLLQEGSDYLTDLKALEEAGVEIIGCGACIDYFGLKDKIAIGSITNMFNIVEMMRQQNRIVRPD</sequence>
<proteinExistence type="predicted"/>
<dbReference type="InterPro" id="IPR003787">
    <property type="entry name" value="Sulphur_relay_DsrE/F-like"/>
</dbReference>
<dbReference type="Proteomes" id="UP000051647">
    <property type="component" value="Unassembled WGS sequence"/>
</dbReference>
<dbReference type="Gene3D" id="3.30.110.40">
    <property type="entry name" value="TusA-like domain"/>
    <property type="match status" value="1"/>
</dbReference>
<feature type="domain" description="UPF0033" evidence="1">
    <location>
        <begin position="3"/>
        <end position="68"/>
    </location>
</feature>
<dbReference type="STRING" id="1423815.FC27_GL000674"/>
<dbReference type="InterPro" id="IPR027396">
    <property type="entry name" value="DsrEFH-like"/>
</dbReference>
<dbReference type="Pfam" id="PF02635">
    <property type="entry name" value="DsrE"/>
    <property type="match status" value="1"/>
</dbReference>
<dbReference type="AlphaFoldDB" id="A0A0R1SB23"/>
<gene>
    <name evidence="2" type="ORF">FC27_GL000674</name>
</gene>
<reference evidence="2 3" key="1">
    <citation type="journal article" date="2015" name="Genome Announc.">
        <title>Expanding the biotechnology potential of lactobacilli through comparative genomics of 213 strains and associated genera.</title>
        <authorList>
            <person name="Sun Z."/>
            <person name="Harris H.M."/>
            <person name="McCann A."/>
            <person name="Guo C."/>
            <person name="Argimon S."/>
            <person name="Zhang W."/>
            <person name="Yang X."/>
            <person name="Jeffery I.B."/>
            <person name="Cooney J.C."/>
            <person name="Kagawa T.F."/>
            <person name="Liu W."/>
            <person name="Song Y."/>
            <person name="Salvetti E."/>
            <person name="Wrobel A."/>
            <person name="Rasinkangas P."/>
            <person name="Parkhill J."/>
            <person name="Rea M.C."/>
            <person name="O'Sullivan O."/>
            <person name="Ritari J."/>
            <person name="Douillard F.P."/>
            <person name="Paul Ross R."/>
            <person name="Yang R."/>
            <person name="Briner A.E."/>
            <person name="Felis G.E."/>
            <person name="de Vos W.M."/>
            <person name="Barrangou R."/>
            <person name="Klaenhammer T.R."/>
            <person name="Caufield P.W."/>
            <person name="Cui Y."/>
            <person name="Zhang H."/>
            <person name="O'Toole P.W."/>
        </authorList>
    </citation>
    <scope>NUCLEOTIDE SEQUENCE [LARGE SCALE GENOMIC DNA]</scope>
    <source>
        <strain evidence="2 3">DSM 14857</strain>
    </source>
</reference>
<dbReference type="InterPro" id="IPR036868">
    <property type="entry name" value="TusA-like_sf"/>
</dbReference>
<organism evidence="2 3">
    <name type="scientific">Companilactobacillus versmoldensis DSM 14857 = KCTC 3814</name>
    <dbReference type="NCBI Taxonomy" id="1423815"/>
    <lineage>
        <taxon>Bacteria</taxon>
        <taxon>Bacillati</taxon>
        <taxon>Bacillota</taxon>
        <taxon>Bacilli</taxon>
        <taxon>Lactobacillales</taxon>
        <taxon>Lactobacillaceae</taxon>
        <taxon>Companilactobacillus</taxon>
    </lineage>
</organism>
<comment type="caution">
    <text evidence="2">The sequence shown here is derived from an EMBL/GenBank/DDBJ whole genome shotgun (WGS) entry which is preliminary data.</text>
</comment>
<keyword evidence="3" id="KW-1185">Reference proteome</keyword>
<dbReference type="RefSeq" id="WP_010624956.1">
    <property type="nucleotide sequence ID" value="NZ_AZFA01000016.1"/>
</dbReference>
<dbReference type="PATRIC" id="fig|1423815.3.peg.683"/>
<dbReference type="eggNOG" id="COG0425">
    <property type="taxonomic scope" value="Bacteria"/>
</dbReference>
<dbReference type="OrthoDB" id="9801500at2"/>
<dbReference type="NCBIfam" id="TIGR03527">
    <property type="entry name" value="selenium_YedF"/>
    <property type="match status" value="1"/>
</dbReference>
<dbReference type="SUPFAM" id="SSF75169">
    <property type="entry name" value="DsrEFH-like"/>
    <property type="match status" value="1"/>
</dbReference>
<protein>
    <submittedName>
        <fullName evidence="2">Selenium metabolism protein YedF</fullName>
    </submittedName>
</protein>
<evidence type="ECO:0000313" key="3">
    <source>
        <dbReference type="Proteomes" id="UP000051647"/>
    </source>
</evidence>
<dbReference type="InterPro" id="IPR019870">
    <property type="entry name" value="Se_metab_YedF"/>
</dbReference>
<accession>A0A0R1SB23</accession>
<evidence type="ECO:0000313" key="2">
    <source>
        <dbReference type="EMBL" id="KRL66303.1"/>
    </source>
</evidence>
<name>A0A0R1SB23_9LACO</name>
<dbReference type="EMBL" id="AZFA01000016">
    <property type="protein sequence ID" value="KRL66303.1"/>
    <property type="molecule type" value="Genomic_DNA"/>
</dbReference>
<dbReference type="SUPFAM" id="SSF64307">
    <property type="entry name" value="SirA-like"/>
    <property type="match status" value="1"/>
</dbReference>
<dbReference type="InterPro" id="IPR001455">
    <property type="entry name" value="TusA-like"/>
</dbReference>
<dbReference type="Pfam" id="PF01206">
    <property type="entry name" value="TusA"/>
    <property type="match status" value="1"/>
</dbReference>
<evidence type="ECO:0000259" key="1">
    <source>
        <dbReference type="Pfam" id="PF01206"/>
    </source>
</evidence>